<dbReference type="InParanoid" id="A0A482WLD5"/>
<accession>A0A482WLD5</accession>
<dbReference type="OrthoDB" id="538336at2759"/>
<evidence type="ECO:0000313" key="1">
    <source>
        <dbReference type="EMBL" id="RZF34334.1"/>
    </source>
</evidence>
<dbReference type="EMBL" id="QKKF02031779">
    <property type="protein sequence ID" value="RZF34334.1"/>
    <property type="molecule type" value="Genomic_DNA"/>
</dbReference>
<reference evidence="1 2" key="1">
    <citation type="journal article" date="2017" name="Gigascience">
        <title>Genome sequence of the small brown planthopper, Laodelphax striatellus.</title>
        <authorList>
            <person name="Zhu J."/>
            <person name="Jiang F."/>
            <person name="Wang X."/>
            <person name="Yang P."/>
            <person name="Bao Y."/>
            <person name="Zhao W."/>
            <person name="Wang W."/>
            <person name="Lu H."/>
            <person name="Wang Q."/>
            <person name="Cui N."/>
            <person name="Li J."/>
            <person name="Chen X."/>
            <person name="Luo L."/>
            <person name="Yu J."/>
            <person name="Kang L."/>
            <person name="Cui F."/>
        </authorList>
    </citation>
    <scope>NUCLEOTIDE SEQUENCE [LARGE SCALE GENOMIC DNA]</scope>
    <source>
        <strain evidence="1">Lst14</strain>
    </source>
</reference>
<keyword evidence="2" id="KW-1185">Reference proteome</keyword>
<organism evidence="1 2">
    <name type="scientific">Laodelphax striatellus</name>
    <name type="common">Small brown planthopper</name>
    <name type="synonym">Delphax striatella</name>
    <dbReference type="NCBI Taxonomy" id="195883"/>
    <lineage>
        <taxon>Eukaryota</taxon>
        <taxon>Metazoa</taxon>
        <taxon>Ecdysozoa</taxon>
        <taxon>Arthropoda</taxon>
        <taxon>Hexapoda</taxon>
        <taxon>Insecta</taxon>
        <taxon>Pterygota</taxon>
        <taxon>Neoptera</taxon>
        <taxon>Paraneoptera</taxon>
        <taxon>Hemiptera</taxon>
        <taxon>Auchenorrhyncha</taxon>
        <taxon>Fulgoroidea</taxon>
        <taxon>Delphacidae</taxon>
        <taxon>Criomorphinae</taxon>
        <taxon>Laodelphax</taxon>
    </lineage>
</organism>
<proteinExistence type="predicted"/>
<name>A0A482WLD5_LAOST</name>
<gene>
    <name evidence="1" type="ORF">LSTR_LSTR008873</name>
</gene>
<protein>
    <submittedName>
        <fullName evidence="1">Uncharacterized protein</fullName>
    </submittedName>
</protein>
<evidence type="ECO:0000313" key="2">
    <source>
        <dbReference type="Proteomes" id="UP000291343"/>
    </source>
</evidence>
<sequence>MRIVKLPFKEEERGVLSNTLSALRRFLSRTGIDLPERCYCSSTNMPERTEQLIADFPPGPLDKYRKQASFDWKKMKIILSGDETLFRCSENLVRL</sequence>
<dbReference type="AlphaFoldDB" id="A0A482WLD5"/>
<dbReference type="Proteomes" id="UP000291343">
    <property type="component" value="Unassembled WGS sequence"/>
</dbReference>
<comment type="caution">
    <text evidence="1">The sequence shown here is derived from an EMBL/GenBank/DDBJ whole genome shotgun (WGS) entry which is preliminary data.</text>
</comment>